<reference evidence="2" key="1">
    <citation type="journal article" date="2023" name="Mol. Phylogenet. Evol.">
        <title>Genome-scale phylogeny and comparative genomics of the fungal order Sordariales.</title>
        <authorList>
            <person name="Hensen N."/>
            <person name="Bonometti L."/>
            <person name="Westerberg I."/>
            <person name="Brannstrom I.O."/>
            <person name="Guillou S."/>
            <person name="Cros-Aarteil S."/>
            <person name="Calhoun S."/>
            <person name="Haridas S."/>
            <person name="Kuo A."/>
            <person name="Mondo S."/>
            <person name="Pangilinan J."/>
            <person name="Riley R."/>
            <person name="LaButti K."/>
            <person name="Andreopoulos B."/>
            <person name="Lipzen A."/>
            <person name="Chen C."/>
            <person name="Yan M."/>
            <person name="Daum C."/>
            <person name="Ng V."/>
            <person name="Clum A."/>
            <person name="Steindorff A."/>
            <person name="Ohm R.A."/>
            <person name="Martin F."/>
            <person name="Silar P."/>
            <person name="Natvig D.O."/>
            <person name="Lalanne C."/>
            <person name="Gautier V."/>
            <person name="Ament-Velasquez S.L."/>
            <person name="Kruys A."/>
            <person name="Hutchinson M.I."/>
            <person name="Powell A.J."/>
            <person name="Barry K."/>
            <person name="Miller A.N."/>
            <person name="Grigoriev I.V."/>
            <person name="Debuchy R."/>
            <person name="Gladieux P."/>
            <person name="Hiltunen Thoren M."/>
            <person name="Johannesson H."/>
        </authorList>
    </citation>
    <scope>NUCLEOTIDE SEQUENCE</scope>
    <source>
        <strain evidence="2">CBS 141.50</strain>
    </source>
</reference>
<evidence type="ECO:0000313" key="2">
    <source>
        <dbReference type="EMBL" id="KAK4141624.1"/>
    </source>
</evidence>
<dbReference type="AlphaFoldDB" id="A0AAN6ZL50"/>
<reference evidence="2" key="2">
    <citation type="submission" date="2023-05" db="EMBL/GenBank/DDBJ databases">
        <authorList>
            <consortium name="Lawrence Berkeley National Laboratory"/>
            <person name="Steindorff A."/>
            <person name="Hensen N."/>
            <person name="Bonometti L."/>
            <person name="Westerberg I."/>
            <person name="Brannstrom I.O."/>
            <person name="Guillou S."/>
            <person name="Cros-Aarteil S."/>
            <person name="Calhoun S."/>
            <person name="Haridas S."/>
            <person name="Kuo A."/>
            <person name="Mondo S."/>
            <person name="Pangilinan J."/>
            <person name="Riley R."/>
            <person name="Labutti K."/>
            <person name="Andreopoulos B."/>
            <person name="Lipzen A."/>
            <person name="Chen C."/>
            <person name="Yanf M."/>
            <person name="Daum C."/>
            <person name="Ng V."/>
            <person name="Clum A."/>
            <person name="Ohm R."/>
            <person name="Martin F."/>
            <person name="Silar P."/>
            <person name="Natvig D."/>
            <person name="Lalanne C."/>
            <person name="Gautier V."/>
            <person name="Ament-Velasquez S.L."/>
            <person name="Kruys A."/>
            <person name="Hutchinson M.I."/>
            <person name="Powell A.J."/>
            <person name="Barry K."/>
            <person name="Miller A.N."/>
            <person name="Grigoriev I.V."/>
            <person name="Debuchy R."/>
            <person name="Gladieux P."/>
            <person name="Thoren M.H."/>
            <person name="Johannesson H."/>
        </authorList>
    </citation>
    <scope>NUCLEOTIDE SEQUENCE</scope>
    <source>
        <strain evidence="2">CBS 141.50</strain>
    </source>
</reference>
<evidence type="ECO:0000313" key="3">
    <source>
        <dbReference type="Proteomes" id="UP001302676"/>
    </source>
</evidence>
<evidence type="ECO:0000256" key="1">
    <source>
        <dbReference type="SAM" id="SignalP"/>
    </source>
</evidence>
<feature type="signal peptide" evidence="1">
    <location>
        <begin position="1"/>
        <end position="24"/>
    </location>
</feature>
<dbReference type="EMBL" id="MU853608">
    <property type="protein sequence ID" value="KAK4141624.1"/>
    <property type="molecule type" value="Genomic_DNA"/>
</dbReference>
<protein>
    <submittedName>
        <fullName evidence="2">Uncharacterized protein</fullName>
    </submittedName>
</protein>
<proteinExistence type="predicted"/>
<dbReference type="RefSeq" id="XP_062634995.1">
    <property type="nucleotide sequence ID" value="XM_062781500.1"/>
</dbReference>
<comment type="caution">
    <text evidence="2">The sequence shown here is derived from an EMBL/GenBank/DDBJ whole genome shotgun (WGS) entry which is preliminary data.</text>
</comment>
<keyword evidence="3" id="KW-1185">Reference proteome</keyword>
<accession>A0AAN6ZL50</accession>
<keyword evidence="1" id="KW-0732">Signal</keyword>
<feature type="chain" id="PRO_5042857221" evidence="1">
    <location>
        <begin position="25"/>
        <end position="65"/>
    </location>
</feature>
<dbReference type="GeneID" id="87818113"/>
<dbReference type="Proteomes" id="UP001302676">
    <property type="component" value="Unassembled WGS sequence"/>
</dbReference>
<gene>
    <name evidence="2" type="ORF">C8A04DRAFT_30735</name>
</gene>
<organism evidence="2 3">
    <name type="scientific">Dichotomopilus funicola</name>
    <dbReference type="NCBI Taxonomy" id="1934379"/>
    <lineage>
        <taxon>Eukaryota</taxon>
        <taxon>Fungi</taxon>
        <taxon>Dikarya</taxon>
        <taxon>Ascomycota</taxon>
        <taxon>Pezizomycotina</taxon>
        <taxon>Sordariomycetes</taxon>
        <taxon>Sordariomycetidae</taxon>
        <taxon>Sordariales</taxon>
        <taxon>Chaetomiaceae</taxon>
        <taxon>Dichotomopilus</taxon>
    </lineage>
</organism>
<name>A0AAN6ZL50_9PEZI</name>
<sequence length="65" mass="6684">MKTTTIITLLLATLAAAAPAPAAADESTLERRGCPAGYSCMSGECYQYTCASSGWCSWSPSGQAC</sequence>